<comment type="caution">
    <text evidence="1">The sequence shown here is derived from an EMBL/GenBank/DDBJ whole genome shotgun (WGS) entry which is preliminary data.</text>
</comment>
<organism evidence="1 2">
    <name type="scientific">Manihot esculenta</name>
    <name type="common">Cassava</name>
    <name type="synonym">Jatropha manihot</name>
    <dbReference type="NCBI Taxonomy" id="3983"/>
    <lineage>
        <taxon>Eukaryota</taxon>
        <taxon>Viridiplantae</taxon>
        <taxon>Streptophyta</taxon>
        <taxon>Embryophyta</taxon>
        <taxon>Tracheophyta</taxon>
        <taxon>Spermatophyta</taxon>
        <taxon>Magnoliopsida</taxon>
        <taxon>eudicotyledons</taxon>
        <taxon>Gunneridae</taxon>
        <taxon>Pentapetalae</taxon>
        <taxon>rosids</taxon>
        <taxon>fabids</taxon>
        <taxon>Malpighiales</taxon>
        <taxon>Euphorbiaceae</taxon>
        <taxon>Crotonoideae</taxon>
        <taxon>Manihoteae</taxon>
        <taxon>Manihot</taxon>
    </lineage>
</organism>
<protein>
    <submittedName>
        <fullName evidence="1">Uncharacterized protein</fullName>
    </submittedName>
</protein>
<reference evidence="2" key="1">
    <citation type="journal article" date="2016" name="Nat. Biotechnol.">
        <title>Sequencing wild and cultivated cassava and related species reveals extensive interspecific hybridization and genetic diversity.</title>
        <authorList>
            <person name="Bredeson J.V."/>
            <person name="Lyons J.B."/>
            <person name="Prochnik S.E."/>
            <person name="Wu G.A."/>
            <person name="Ha C.M."/>
            <person name="Edsinger-Gonzales E."/>
            <person name="Grimwood J."/>
            <person name="Schmutz J."/>
            <person name="Rabbi I.Y."/>
            <person name="Egesi C."/>
            <person name="Nauluvula P."/>
            <person name="Lebot V."/>
            <person name="Ndunguru J."/>
            <person name="Mkamilo G."/>
            <person name="Bart R.S."/>
            <person name="Setter T.L."/>
            <person name="Gleadow R.M."/>
            <person name="Kulakow P."/>
            <person name="Ferguson M.E."/>
            <person name="Rounsley S."/>
            <person name="Rokhsar D.S."/>
        </authorList>
    </citation>
    <scope>NUCLEOTIDE SEQUENCE [LARGE SCALE GENOMIC DNA]</scope>
    <source>
        <strain evidence="2">cv. AM560-2</strain>
    </source>
</reference>
<evidence type="ECO:0000313" key="2">
    <source>
        <dbReference type="Proteomes" id="UP000091857"/>
    </source>
</evidence>
<dbReference type="Proteomes" id="UP000091857">
    <property type="component" value="Chromosome 2"/>
</dbReference>
<gene>
    <name evidence="1" type="ORF">MANES_02G038700v8</name>
</gene>
<proteinExistence type="predicted"/>
<name>A0ACB7I4V5_MANES</name>
<sequence length="441" mass="50293">MGTRTNFYKNPSISYKKDFSLSSVLQNLQAYNVATGSAPVTQEQQYLDKENDRRGCKKAGQKRRSSENPRFDRRGGVEEHDGSMTHQDYIDKRRKEVSSSHPYEALTADVLGTSSSVFNLVNYGSDESTSESDEEEPQHSGHTNGVDQVKTRSEQRFPAPEEPVCVICGKYGEYICNETDDDICSLECKDELLRSLKLAKDKLSNQKLDIPYSGPKCVSSMPELGEDTWDYNRNCWSKKSSNLCTYKCWKCQRPGHLAEDCLVKTCNQVAEEQNKNSVPKDLLGLYRRCHQISKTLSAANCNVCRSSLSLATCLRCSAVLCDNAGHLDEHIRTHPCHQQYYSHKLKRLVKCCKSTCEVTNIRDLLACHYCFDKAFDKFYDMHTATWKGAGLSMIWGSVCCEDHFEWHRMNCLNADVEDRAYIISKNAEKNKRILQLNDFIF</sequence>
<accession>A0ACB7I4V5</accession>
<dbReference type="EMBL" id="CM004388">
    <property type="protein sequence ID" value="KAG8659446.1"/>
    <property type="molecule type" value="Genomic_DNA"/>
</dbReference>
<keyword evidence="2" id="KW-1185">Reference proteome</keyword>
<evidence type="ECO:0000313" key="1">
    <source>
        <dbReference type="EMBL" id="KAG8659446.1"/>
    </source>
</evidence>